<proteinExistence type="inferred from homology"/>
<evidence type="ECO:0000256" key="2">
    <source>
        <dbReference type="ARBA" id="ARBA00010617"/>
    </source>
</evidence>
<dbReference type="InterPro" id="IPR001128">
    <property type="entry name" value="Cyt_P450"/>
</dbReference>
<dbReference type="CDD" id="cd11063">
    <property type="entry name" value="CYP52"/>
    <property type="match status" value="1"/>
</dbReference>
<dbReference type="GO" id="GO:0020037">
    <property type="term" value="F:heme binding"/>
    <property type="evidence" value="ECO:0007669"/>
    <property type="project" value="InterPro"/>
</dbReference>
<dbReference type="PROSITE" id="PS00086">
    <property type="entry name" value="CYTOCHROME_P450"/>
    <property type="match status" value="1"/>
</dbReference>
<evidence type="ECO:0000256" key="1">
    <source>
        <dbReference type="ARBA" id="ARBA00001971"/>
    </source>
</evidence>
<reference evidence="11 12" key="1">
    <citation type="journal article" date="2020" name="ISME J.">
        <title>Uncovering the hidden diversity of litter-decomposition mechanisms in mushroom-forming fungi.</title>
        <authorList>
            <person name="Floudas D."/>
            <person name="Bentzer J."/>
            <person name="Ahren D."/>
            <person name="Johansson T."/>
            <person name="Persson P."/>
            <person name="Tunlid A."/>
        </authorList>
    </citation>
    <scope>NUCLEOTIDE SEQUENCE [LARGE SCALE GENOMIC DNA]</scope>
    <source>
        <strain evidence="11 12">CBS 406.79</strain>
    </source>
</reference>
<evidence type="ECO:0008006" key="13">
    <source>
        <dbReference type="Google" id="ProtNLM"/>
    </source>
</evidence>
<evidence type="ECO:0000256" key="6">
    <source>
        <dbReference type="ARBA" id="ARBA00023004"/>
    </source>
</evidence>
<dbReference type="GO" id="GO:0016705">
    <property type="term" value="F:oxidoreductase activity, acting on paired donors, with incorporation or reduction of molecular oxygen"/>
    <property type="evidence" value="ECO:0007669"/>
    <property type="project" value="InterPro"/>
</dbReference>
<keyword evidence="10" id="KW-0472">Membrane</keyword>
<dbReference type="Pfam" id="PF00067">
    <property type="entry name" value="p450"/>
    <property type="match status" value="1"/>
</dbReference>
<dbReference type="GO" id="GO:0004497">
    <property type="term" value="F:monooxygenase activity"/>
    <property type="evidence" value="ECO:0007669"/>
    <property type="project" value="UniProtKB-KW"/>
</dbReference>
<comment type="similarity">
    <text evidence="2 9">Belongs to the cytochrome P450 family.</text>
</comment>
<dbReference type="SUPFAM" id="SSF48264">
    <property type="entry name" value="Cytochrome P450"/>
    <property type="match status" value="1"/>
</dbReference>
<evidence type="ECO:0000256" key="8">
    <source>
        <dbReference type="PIRSR" id="PIRSR602401-1"/>
    </source>
</evidence>
<dbReference type="Proteomes" id="UP000518752">
    <property type="component" value="Unassembled WGS sequence"/>
</dbReference>
<feature type="binding site" description="axial binding residue" evidence="8">
    <location>
        <position position="509"/>
    </location>
    <ligand>
        <name>heme</name>
        <dbReference type="ChEBI" id="CHEBI:30413"/>
    </ligand>
    <ligandPart>
        <name>Fe</name>
        <dbReference type="ChEBI" id="CHEBI:18248"/>
    </ligandPart>
</feature>
<accession>A0A8H5G5X0</accession>
<organism evidence="11 12">
    <name type="scientific">Collybiopsis confluens</name>
    <dbReference type="NCBI Taxonomy" id="2823264"/>
    <lineage>
        <taxon>Eukaryota</taxon>
        <taxon>Fungi</taxon>
        <taxon>Dikarya</taxon>
        <taxon>Basidiomycota</taxon>
        <taxon>Agaricomycotina</taxon>
        <taxon>Agaricomycetes</taxon>
        <taxon>Agaricomycetidae</taxon>
        <taxon>Agaricales</taxon>
        <taxon>Marasmiineae</taxon>
        <taxon>Omphalotaceae</taxon>
        <taxon>Collybiopsis</taxon>
    </lineage>
</organism>
<keyword evidence="3 8" id="KW-0349">Heme</keyword>
<keyword evidence="6 8" id="KW-0408">Iron</keyword>
<dbReference type="AlphaFoldDB" id="A0A8H5G5X0"/>
<dbReference type="PRINTS" id="PR00463">
    <property type="entry name" value="EP450I"/>
</dbReference>
<evidence type="ECO:0000256" key="4">
    <source>
        <dbReference type="ARBA" id="ARBA00022723"/>
    </source>
</evidence>
<protein>
    <recommendedName>
        <fullName evidence="13">Cytochrome P450</fullName>
    </recommendedName>
</protein>
<keyword evidence="10" id="KW-1133">Transmembrane helix</keyword>
<keyword evidence="12" id="KW-1185">Reference proteome</keyword>
<dbReference type="OrthoDB" id="1470350at2759"/>
<evidence type="ECO:0000256" key="3">
    <source>
        <dbReference type="ARBA" id="ARBA00022617"/>
    </source>
</evidence>
<dbReference type="InterPro" id="IPR017972">
    <property type="entry name" value="Cyt_P450_CS"/>
</dbReference>
<keyword evidence="7 9" id="KW-0503">Monooxygenase</keyword>
<dbReference type="PANTHER" id="PTHR24287:SF1">
    <property type="entry name" value="P450, PUTATIVE (EUROFUNG)-RELATED"/>
    <property type="match status" value="1"/>
</dbReference>
<dbReference type="PANTHER" id="PTHR24287">
    <property type="entry name" value="P450, PUTATIVE (EUROFUNG)-RELATED"/>
    <property type="match status" value="1"/>
</dbReference>
<evidence type="ECO:0000313" key="11">
    <source>
        <dbReference type="EMBL" id="KAF5358875.1"/>
    </source>
</evidence>
<gene>
    <name evidence="11" type="ORF">D9757_012299</name>
</gene>
<feature type="transmembrane region" description="Helical" evidence="10">
    <location>
        <begin position="42"/>
        <end position="62"/>
    </location>
</feature>
<comment type="caution">
    <text evidence="11">The sequence shown here is derived from an EMBL/GenBank/DDBJ whole genome shotgun (WGS) entry which is preliminary data.</text>
</comment>
<dbReference type="InterPro" id="IPR047146">
    <property type="entry name" value="Cyt_P450_E_CYP52_fungi"/>
</dbReference>
<keyword evidence="5 9" id="KW-0560">Oxidoreductase</keyword>
<evidence type="ECO:0000256" key="9">
    <source>
        <dbReference type="RuleBase" id="RU000461"/>
    </source>
</evidence>
<dbReference type="EMBL" id="JAACJN010000226">
    <property type="protein sequence ID" value="KAF5358875.1"/>
    <property type="molecule type" value="Genomic_DNA"/>
</dbReference>
<name>A0A8H5G5X0_9AGAR</name>
<dbReference type="GO" id="GO:0005506">
    <property type="term" value="F:iron ion binding"/>
    <property type="evidence" value="ECO:0007669"/>
    <property type="project" value="InterPro"/>
</dbReference>
<dbReference type="InterPro" id="IPR036396">
    <property type="entry name" value="Cyt_P450_sf"/>
</dbReference>
<sequence length="593" mass="67682">MSFPPGLAFLFRLAVPQAALLAAAYSVLHALHYHGYRLSTPTIWIVFIGVFLGRPIWALFLSNPYGRIRNTRRAADNGAVLPPLVDAPSSEVVATVVRSFGQGYLGEGFLEWANKYGNTYIYQAYSETRIMTLEPEHIKAILAIQFEHFEKGKVGYRQLKSLLGSGVFNSDGDMWKFHRNMTRPFFSKNRISDFDIFERHAEDAISAIRNRLAQGYPIEVQDAIGRFTLDSATEFLFGKDVESLGAGLPYPQNAALKNDQSFFDHPSNKFVRAFMKGQEQASARGRIGDLWPLAEFWEDKVGLHRQEIDKFTKPIIEERMRALVKKSGEDVKDEGETFLDHLLRSTDDKQVIKDELVNILVAGRDTTASLLTFATYILTQRPDLTKRLRKEILDFVGPNARPTYRNIVDMKYLRAFLNETLRLYPAVPFNSRYSKNPVILPGKNGKPPLYIPSGSKCVYSVFLMHRREDLWGPDVLEFDPGRFIDERAQKYLIPNPFIFVPFHAGPRICLGQQFAYNEASYFLIRFLQSFSSFEMDLDVQSDAVKPPKEWVPSPGTTKGRDKILLDCHLTMMVKGGLWIRMKEQDTMNLEDDV</sequence>
<dbReference type="Gene3D" id="1.10.630.10">
    <property type="entry name" value="Cytochrome P450"/>
    <property type="match status" value="1"/>
</dbReference>
<evidence type="ECO:0000256" key="10">
    <source>
        <dbReference type="SAM" id="Phobius"/>
    </source>
</evidence>
<dbReference type="InterPro" id="IPR002401">
    <property type="entry name" value="Cyt_P450_E_grp-I"/>
</dbReference>
<comment type="cofactor">
    <cofactor evidence="1 8">
        <name>heme</name>
        <dbReference type="ChEBI" id="CHEBI:30413"/>
    </cofactor>
</comment>
<dbReference type="PRINTS" id="PR00385">
    <property type="entry name" value="P450"/>
</dbReference>
<evidence type="ECO:0000256" key="7">
    <source>
        <dbReference type="ARBA" id="ARBA00023033"/>
    </source>
</evidence>
<keyword evidence="10" id="KW-0812">Transmembrane</keyword>
<keyword evidence="4 8" id="KW-0479">Metal-binding</keyword>
<evidence type="ECO:0000313" key="12">
    <source>
        <dbReference type="Proteomes" id="UP000518752"/>
    </source>
</evidence>
<evidence type="ECO:0000256" key="5">
    <source>
        <dbReference type="ARBA" id="ARBA00023002"/>
    </source>
</evidence>